<reference evidence="4 5" key="1">
    <citation type="submission" date="2011-05" db="EMBL/GenBank/DDBJ databases">
        <title>Complete sequence of chromosome of Frankia symbiont of Datisca glomerata.</title>
        <authorList>
            <consortium name="US DOE Joint Genome Institute"/>
            <person name="Lucas S."/>
            <person name="Han J."/>
            <person name="Lapidus A."/>
            <person name="Cheng J.-F."/>
            <person name="Goodwin L."/>
            <person name="Pitluck S."/>
            <person name="Peters L."/>
            <person name="Mikhailova N."/>
            <person name="Chertkov O."/>
            <person name="Teshima H."/>
            <person name="Han C."/>
            <person name="Tapia R."/>
            <person name="Land M."/>
            <person name="Hauser L."/>
            <person name="Kyrpides N."/>
            <person name="Ivanova N."/>
            <person name="Pagani I."/>
            <person name="Berry A."/>
            <person name="Pawlowski K."/>
            <person name="Persson T."/>
            <person name="Vanden Heuvel B."/>
            <person name="Benson D."/>
            <person name="Woyke T."/>
        </authorList>
    </citation>
    <scope>NUCLEOTIDE SEQUENCE [LARGE SCALE GENOMIC DNA]</scope>
    <source>
        <strain evidence="5">4085684</strain>
    </source>
</reference>
<dbReference type="GO" id="GO:0016887">
    <property type="term" value="F:ATP hydrolysis activity"/>
    <property type="evidence" value="ECO:0007669"/>
    <property type="project" value="InterPro"/>
</dbReference>
<dbReference type="Proteomes" id="UP000001549">
    <property type="component" value="Chromosome"/>
</dbReference>
<dbReference type="InterPro" id="IPR050921">
    <property type="entry name" value="T4SS_GSP_E_ATPase"/>
</dbReference>
<dbReference type="InterPro" id="IPR027417">
    <property type="entry name" value="P-loop_NTPase"/>
</dbReference>
<feature type="compositionally biased region" description="Basic and acidic residues" evidence="2">
    <location>
        <begin position="413"/>
        <end position="429"/>
    </location>
</feature>
<dbReference type="CDD" id="cd01130">
    <property type="entry name" value="VirB11-like_ATPase"/>
    <property type="match status" value="1"/>
</dbReference>
<dbReference type="NCBIfam" id="TIGR03819">
    <property type="entry name" value="heli_sec_ATPase"/>
    <property type="match status" value="1"/>
</dbReference>
<keyword evidence="4" id="KW-0547">Nucleotide-binding</keyword>
<dbReference type="Pfam" id="PF00437">
    <property type="entry name" value="T2SSE"/>
    <property type="match status" value="1"/>
</dbReference>
<dbReference type="Gene3D" id="3.40.50.300">
    <property type="entry name" value="P-loop containing nucleotide triphosphate hydrolases"/>
    <property type="match status" value="1"/>
</dbReference>
<accession>F8AYJ5</accession>
<keyword evidence="5" id="KW-1185">Reference proteome</keyword>
<evidence type="ECO:0000256" key="1">
    <source>
        <dbReference type="ARBA" id="ARBA00006611"/>
    </source>
</evidence>
<keyword evidence="4" id="KW-0067">ATP-binding</keyword>
<dbReference type="AlphaFoldDB" id="F8AYJ5"/>
<dbReference type="GO" id="GO:0004386">
    <property type="term" value="F:helicase activity"/>
    <property type="evidence" value="ECO:0007669"/>
    <property type="project" value="UniProtKB-KW"/>
</dbReference>
<dbReference type="Gene3D" id="3.30.450.380">
    <property type="match status" value="1"/>
</dbReference>
<dbReference type="HOGENOM" id="CLU_005379_8_0_11"/>
<organism evidence="4 5">
    <name type="scientific">Candidatus Protofrankia datiscae</name>
    <dbReference type="NCBI Taxonomy" id="2716812"/>
    <lineage>
        <taxon>Bacteria</taxon>
        <taxon>Bacillati</taxon>
        <taxon>Actinomycetota</taxon>
        <taxon>Actinomycetes</taxon>
        <taxon>Frankiales</taxon>
        <taxon>Frankiaceae</taxon>
        <taxon>Protofrankia</taxon>
    </lineage>
</organism>
<dbReference type="EMBL" id="CP002801">
    <property type="protein sequence ID" value="AEH11563.1"/>
    <property type="molecule type" value="Genomic_DNA"/>
</dbReference>
<dbReference type="eggNOG" id="COG4962">
    <property type="taxonomic scope" value="Bacteria"/>
</dbReference>
<gene>
    <name evidence="4" type="ordered locus">FsymDg_4306</name>
</gene>
<evidence type="ECO:0000259" key="3">
    <source>
        <dbReference type="Pfam" id="PF00437"/>
    </source>
</evidence>
<dbReference type="InterPro" id="IPR001482">
    <property type="entry name" value="T2SS/T4SS_dom"/>
</dbReference>
<dbReference type="PANTHER" id="PTHR30486">
    <property type="entry name" value="TWITCHING MOTILITY PROTEIN PILT"/>
    <property type="match status" value="1"/>
</dbReference>
<sequence>MNGHPAAERSAPGAEPHRSHDHATGQRRGPEHSSAPPAAIPSGTADTPRPDEDLLAGIRRRLVDSDGAMTSARIAAAVRAETGPADGDSLDLYRSLESELVGAGPLEPLLADPFVTDVLVNGPAEVWVDRGSGLQRCGITFPDDDAVRRLAVRLAAATGRRLDAATPFTDARLGDGTRLHAVLAPVAVTGTCLSLRIPRPRPFTLDDLVSTGTVAPAMAEVLDTLVRGRLATLVTGGTGSGKTTMVGALLGRVDPADRVVIVEDTAELVVDLAHAVRLESRPPNIEGAGGIDLRDLVRQALRMRPDRIVVGEVRGAEVVDLLVALNTGHEGGPSTVHANAAADLPARMEALAALAGLDRAALHSQLASAVQAIVHVRRDHDGIRRLSEIGVLFRDQSGLVHVLDALRLRRRPPSRDPREAENGHGRGDESSYLDASQVVVGGAGAQILDRMLAERGGPRPDLLRATTGGR</sequence>
<feature type="compositionally biased region" description="Basic and acidic residues" evidence="2">
    <location>
        <begin position="15"/>
        <end position="31"/>
    </location>
</feature>
<keyword evidence="4" id="KW-0378">Hydrolase</keyword>
<keyword evidence="4" id="KW-0347">Helicase</keyword>
<name>F8AYJ5_9ACTN</name>
<dbReference type="KEGG" id="fsy:FsymDg_4306"/>
<feature type="compositionally biased region" description="Basic and acidic residues" evidence="2">
    <location>
        <begin position="451"/>
        <end position="462"/>
    </location>
</feature>
<feature type="domain" description="Bacterial type II secretion system protein E" evidence="3">
    <location>
        <begin position="101"/>
        <end position="374"/>
    </location>
</feature>
<feature type="region of interest" description="Disordered" evidence="2">
    <location>
        <begin position="1"/>
        <end position="52"/>
    </location>
</feature>
<comment type="similarity">
    <text evidence="1">Belongs to the GSP E family.</text>
</comment>
<dbReference type="InterPro" id="IPR022399">
    <property type="entry name" value="TadA-like_ATPase"/>
</dbReference>
<feature type="region of interest" description="Disordered" evidence="2">
    <location>
        <begin position="451"/>
        <end position="470"/>
    </location>
</feature>
<proteinExistence type="inferred from homology"/>
<dbReference type="PANTHER" id="PTHR30486:SF6">
    <property type="entry name" value="TYPE IV PILUS RETRACTATION ATPASE PILT"/>
    <property type="match status" value="1"/>
</dbReference>
<dbReference type="SUPFAM" id="SSF52540">
    <property type="entry name" value="P-loop containing nucleoside triphosphate hydrolases"/>
    <property type="match status" value="1"/>
</dbReference>
<evidence type="ECO:0000313" key="5">
    <source>
        <dbReference type="Proteomes" id="UP000001549"/>
    </source>
</evidence>
<dbReference type="RefSeq" id="WP_013875424.1">
    <property type="nucleotide sequence ID" value="NC_015656.1"/>
</dbReference>
<evidence type="ECO:0000256" key="2">
    <source>
        <dbReference type="SAM" id="MobiDB-lite"/>
    </source>
</evidence>
<evidence type="ECO:0000313" key="4">
    <source>
        <dbReference type="EMBL" id="AEH11563.1"/>
    </source>
</evidence>
<dbReference type="STRING" id="656024.FsymDg_4306"/>
<feature type="region of interest" description="Disordered" evidence="2">
    <location>
        <begin position="411"/>
        <end position="434"/>
    </location>
</feature>
<protein>
    <submittedName>
        <fullName evidence="4">Helicase/secretion neighborhood ATPase</fullName>
    </submittedName>
</protein>